<evidence type="ECO:0000256" key="3">
    <source>
        <dbReference type="ARBA" id="ARBA00022801"/>
    </source>
</evidence>
<feature type="domain" description="DAPG hydrolase PhiG" evidence="6">
    <location>
        <begin position="109"/>
        <end position="327"/>
    </location>
</feature>
<dbReference type="InterPro" id="IPR041526">
    <property type="entry name" value="DAPG_hydrolase"/>
</dbReference>
<comment type="cofactor">
    <cofactor evidence="1">
        <name>Zn(2+)</name>
        <dbReference type="ChEBI" id="CHEBI:29105"/>
    </cofactor>
</comment>
<evidence type="ECO:0000256" key="4">
    <source>
        <dbReference type="ARBA" id="ARBA00022833"/>
    </source>
</evidence>
<gene>
    <name evidence="7" type="ORF">LX12_001146</name>
</gene>
<protein>
    <recommendedName>
        <fullName evidence="6">DAPG hydrolase PhiG domain-containing protein</fullName>
    </recommendedName>
</protein>
<keyword evidence="4" id="KW-0862">Zinc</keyword>
<comment type="similarity">
    <text evidence="5">Belongs to the DAPG/phloretin hydrolase family.</text>
</comment>
<evidence type="ECO:0000256" key="2">
    <source>
        <dbReference type="ARBA" id="ARBA00022723"/>
    </source>
</evidence>
<evidence type="ECO:0000256" key="1">
    <source>
        <dbReference type="ARBA" id="ARBA00001947"/>
    </source>
</evidence>
<accession>A0ABT1H2B8</accession>
<dbReference type="Proteomes" id="UP001205740">
    <property type="component" value="Unassembled WGS sequence"/>
</dbReference>
<evidence type="ECO:0000256" key="5">
    <source>
        <dbReference type="ARBA" id="ARBA00023459"/>
    </source>
</evidence>
<reference evidence="7 8" key="1">
    <citation type="submission" date="2022-06" db="EMBL/GenBank/DDBJ databases">
        <title>Genomic Encyclopedia of Archaeal and Bacterial Type Strains, Phase II (KMG-II): from individual species to whole genera.</title>
        <authorList>
            <person name="Goeker M."/>
        </authorList>
    </citation>
    <scope>NUCLEOTIDE SEQUENCE [LARGE SCALE GENOMIC DNA]</scope>
    <source>
        <strain evidence="7 8">DSM 45037</strain>
    </source>
</reference>
<evidence type="ECO:0000313" key="7">
    <source>
        <dbReference type="EMBL" id="MCP2159967.1"/>
    </source>
</evidence>
<dbReference type="InterPro" id="IPR006311">
    <property type="entry name" value="TAT_signal"/>
</dbReference>
<name>A0ABT1H2B8_9NOCA</name>
<dbReference type="PROSITE" id="PS51318">
    <property type="entry name" value="TAT"/>
    <property type="match status" value="1"/>
</dbReference>
<organism evidence="7 8">
    <name type="scientific">Williamsia serinedens</name>
    <dbReference type="NCBI Taxonomy" id="391736"/>
    <lineage>
        <taxon>Bacteria</taxon>
        <taxon>Bacillati</taxon>
        <taxon>Actinomycetota</taxon>
        <taxon>Actinomycetes</taxon>
        <taxon>Mycobacteriales</taxon>
        <taxon>Nocardiaceae</taxon>
        <taxon>Williamsia</taxon>
    </lineage>
</organism>
<keyword evidence="8" id="KW-1185">Reference proteome</keyword>
<keyword evidence="3" id="KW-0378">Hydrolase</keyword>
<evidence type="ECO:0000313" key="8">
    <source>
        <dbReference type="Proteomes" id="UP001205740"/>
    </source>
</evidence>
<sequence length="335" mass="36418">MRTIWRLERRSTYTQPMLSMGRRQFLVSAATAAGAIAGGAVAGTASADTPPSSTGSAVGQNCTVRYQGYRTEDYAKPYAKYFKTRTDPPQQGVADAFAGPPLPAGSIPPFEQIAADLKPSGYSPIEFGYGQRSDGVLFVAVLTTMPRNTAAMWDWWFGWHSNESAKYKLWHPDAHEYAGLKTDLTSAPITDRARYVGNISYVDEYIGPKLQQLGIAFRDPRSVGLTVPDGHTIIAGRVGSSIAPVDLGWLAHQVRPVSGGVEMRSRFYLNIRGLHVPDLGQAACAIGRGPAVDPGDLFLGVDVARNLLLHCGQEMNHLSRFLPELYREFSGARAT</sequence>
<proteinExistence type="inferred from homology"/>
<evidence type="ECO:0000259" key="6">
    <source>
        <dbReference type="Pfam" id="PF18089"/>
    </source>
</evidence>
<dbReference type="EMBL" id="JAMTCG010000002">
    <property type="protein sequence ID" value="MCP2159967.1"/>
    <property type="molecule type" value="Genomic_DNA"/>
</dbReference>
<dbReference type="Pfam" id="PF18089">
    <property type="entry name" value="DAPG_hydrolase"/>
    <property type="match status" value="1"/>
</dbReference>
<keyword evidence="2" id="KW-0479">Metal-binding</keyword>
<comment type="caution">
    <text evidence="7">The sequence shown here is derived from an EMBL/GenBank/DDBJ whole genome shotgun (WGS) entry which is preliminary data.</text>
</comment>